<proteinExistence type="predicted"/>
<dbReference type="Proteomes" id="UP000789525">
    <property type="component" value="Unassembled WGS sequence"/>
</dbReference>
<dbReference type="EMBL" id="CAJVPT010001928">
    <property type="protein sequence ID" value="CAG8471113.1"/>
    <property type="molecule type" value="Genomic_DNA"/>
</dbReference>
<sequence length="483" mass="55961">MRYFKVLGNDSLSIIVWPPRRGLIDSVVITPKHAALQKLTEAEDVNSIAIHDVSSEVFKVLIDYMYCASIKLNDKMASEIFEILLGAEKLKIEMVIDGLQCYLVEHCEEYLSRNFSLIYRASFERGSLRCLQEYCTRVISDSPEVIFSASDFTSIPMDLLTEIVGRDDLQMDEVDVWNSVLKWGLAQSPILTNNPESWSLDEIKFLNTALQDLFELIRFVQLSSRQFKTKVIPYKNILPSNIYEELMGYFIPPRVRPTSIIILAPRRGLIDSKIITTKHAIFITSWIDQKDKKEIFFQPYDDNPYVFELLFRGSRDGFSPSVFHEICDNKAHTVWYLLFLESILKVINMSHVFFYAIKSVMRVTGTNEILGGYNPVVWQRLNCKWGESTNSFIFSFPSNDFVDTILSRVSIRKKAINLESSYGPSWGYDLMMVGPNLKKRCSCNQDHLRMMYEKPIREKKGEFEIDDYEVFLIERKDGKPLSQ</sequence>
<keyword evidence="2" id="KW-1185">Reference proteome</keyword>
<accession>A0ACA9KGU0</accession>
<evidence type="ECO:0000313" key="1">
    <source>
        <dbReference type="EMBL" id="CAG8471113.1"/>
    </source>
</evidence>
<gene>
    <name evidence="1" type="ORF">ACOLOM_LOCUS1591</name>
</gene>
<reference evidence="1" key="1">
    <citation type="submission" date="2021-06" db="EMBL/GenBank/DDBJ databases">
        <authorList>
            <person name="Kallberg Y."/>
            <person name="Tangrot J."/>
            <person name="Rosling A."/>
        </authorList>
    </citation>
    <scope>NUCLEOTIDE SEQUENCE</scope>
    <source>
        <strain evidence="1">CL356</strain>
    </source>
</reference>
<evidence type="ECO:0000313" key="2">
    <source>
        <dbReference type="Proteomes" id="UP000789525"/>
    </source>
</evidence>
<name>A0ACA9KGU0_9GLOM</name>
<comment type="caution">
    <text evidence="1">The sequence shown here is derived from an EMBL/GenBank/DDBJ whole genome shotgun (WGS) entry which is preliminary data.</text>
</comment>
<protein>
    <submittedName>
        <fullName evidence="1">6701_t:CDS:1</fullName>
    </submittedName>
</protein>
<organism evidence="1 2">
    <name type="scientific">Acaulospora colombiana</name>
    <dbReference type="NCBI Taxonomy" id="27376"/>
    <lineage>
        <taxon>Eukaryota</taxon>
        <taxon>Fungi</taxon>
        <taxon>Fungi incertae sedis</taxon>
        <taxon>Mucoromycota</taxon>
        <taxon>Glomeromycotina</taxon>
        <taxon>Glomeromycetes</taxon>
        <taxon>Diversisporales</taxon>
        <taxon>Acaulosporaceae</taxon>
        <taxon>Acaulospora</taxon>
    </lineage>
</organism>